<dbReference type="HOGENOM" id="CLU_2055347_0_0_1"/>
<organism evidence="1">
    <name type="scientific">Rhizophagus irregularis (strain DAOM 181602 / DAOM 197198 / MUCL 43194)</name>
    <name type="common">Arbuscular mycorrhizal fungus</name>
    <name type="synonym">Glomus intraradices</name>
    <dbReference type="NCBI Taxonomy" id="747089"/>
    <lineage>
        <taxon>Eukaryota</taxon>
        <taxon>Fungi</taxon>
        <taxon>Fungi incertae sedis</taxon>
        <taxon>Mucoromycota</taxon>
        <taxon>Glomeromycotina</taxon>
        <taxon>Glomeromycetes</taxon>
        <taxon>Glomerales</taxon>
        <taxon>Glomeraceae</taxon>
        <taxon>Rhizophagus</taxon>
    </lineage>
</organism>
<name>U9TI99_RHIID</name>
<protein>
    <submittedName>
        <fullName evidence="1">Uncharacterized protein</fullName>
    </submittedName>
</protein>
<reference evidence="1" key="1">
    <citation type="submission" date="2013-07" db="EMBL/GenBank/DDBJ databases">
        <title>The genome of an arbuscular mycorrhizal fungus provides insights into the evolution of the oldest plant symbiosis.</title>
        <authorList>
            <consortium name="DOE Joint Genome Institute"/>
            <person name="Tisserant E."/>
            <person name="Malbreil M."/>
            <person name="Kuo A."/>
            <person name="Kohler A."/>
            <person name="Symeonidi A."/>
            <person name="Balestrini R."/>
            <person name="Charron P."/>
            <person name="Duensing N."/>
            <person name="Frei-dit-Frey N."/>
            <person name="Gianinazzi-Pearson V."/>
            <person name="Gilbert B."/>
            <person name="Handa Y."/>
            <person name="Hijri M."/>
            <person name="Kaul R."/>
            <person name="Kawaguchi M."/>
            <person name="Krajinski F."/>
            <person name="Lammers P."/>
            <person name="Lapierre D."/>
            <person name="Masclaux F.G."/>
            <person name="Murat C."/>
            <person name="Morin E."/>
            <person name="Ndikumana S."/>
            <person name="Pagni M."/>
            <person name="Petitpierre D."/>
            <person name="Requena N."/>
            <person name="Rosikiewicz P."/>
            <person name="Riley R."/>
            <person name="Saito K."/>
            <person name="San Clemente H."/>
            <person name="Shapiro H."/>
            <person name="van Tuinen D."/>
            <person name="Becard G."/>
            <person name="Bonfante P."/>
            <person name="Paszkowski U."/>
            <person name="Shachar-Hill Y."/>
            <person name="Young J.P."/>
            <person name="Sanders I.R."/>
            <person name="Henrissat B."/>
            <person name="Rensing S.A."/>
            <person name="Grigoriev I.V."/>
            <person name="Corradi N."/>
            <person name="Roux C."/>
            <person name="Martin F."/>
        </authorList>
    </citation>
    <scope>NUCLEOTIDE SEQUENCE</scope>
    <source>
        <strain evidence="1">DAOM 197198</strain>
    </source>
</reference>
<dbReference type="EMBL" id="KI290666">
    <property type="protein sequence ID" value="ESA07167.1"/>
    <property type="molecule type" value="Genomic_DNA"/>
</dbReference>
<sequence>AVFIKTFNSAFCKLIGEYIEYLYELNKRYKNLYCKFIICITINPTICISGLEFNNLDFSNTLRKQNLTLLLLFNILVELSFMYIYRIFMSPEMRYCVYKNVHFMNSNPSIYANKFNIINT</sequence>
<evidence type="ECO:0000313" key="1">
    <source>
        <dbReference type="EMBL" id="ESA07167.1"/>
    </source>
</evidence>
<feature type="non-terminal residue" evidence="1">
    <location>
        <position position="1"/>
    </location>
</feature>
<proteinExistence type="predicted"/>
<dbReference type="AlphaFoldDB" id="U9TI99"/>
<accession>U9TI99</accession>
<gene>
    <name evidence="1" type="ORF">GLOINDRAFT_98913</name>
</gene>